<evidence type="ECO:0000313" key="11">
    <source>
        <dbReference type="EMBL" id="CAB50245.1"/>
    </source>
</evidence>
<evidence type="ECO:0000313" key="13">
    <source>
        <dbReference type="Proteomes" id="UP000000810"/>
    </source>
</evidence>
<dbReference type="STRING" id="272844.PAB0883"/>
<dbReference type="PANTHER" id="PTHR16228:SF7">
    <property type="entry name" value="SLC41A_MGTE INTEGRAL MEMBRANE DOMAIN-CONTAINING PROTEIN"/>
    <property type="match status" value="1"/>
</dbReference>
<keyword evidence="13" id="KW-1185">Reference proteome</keyword>
<dbReference type="OrthoDB" id="86118at2157"/>
<comment type="similarity">
    <text evidence="2">Belongs to the SLC41A transporter family.</text>
</comment>
<keyword evidence="8 9" id="KW-0472">Membrane</keyword>
<keyword evidence="5" id="KW-0460">Magnesium</keyword>
<feature type="transmembrane region" description="Helical" evidence="9">
    <location>
        <begin position="229"/>
        <end position="248"/>
    </location>
</feature>
<organism evidence="11 13">
    <name type="scientific">Pyrococcus abyssi (strain GE5 / Orsay)</name>
    <dbReference type="NCBI Taxonomy" id="272844"/>
    <lineage>
        <taxon>Archaea</taxon>
        <taxon>Methanobacteriati</taxon>
        <taxon>Methanobacteriota</taxon>
        <taxon>Thermococci</taxon>
        <taxon>Thermococcales</taxon>
        <taxon>Thermococcaceae</taxon>
        <taxon>Pyrococcus</taxon>
    </lineage>
</organism>
<feature type="domain" description="SLC41A/MgtE integral membrane" evidence="10">
    <location>
        <begin position="63"/>
        <end position="188"/>
    </location>
</feature>
<keyword evidence="4 9" id="KW-0812">Transmembrane</keyword>
<feature type="transmembrane region" description="Helical" evidence="9">
    <location>
        <begin position="131"/>
        <end position="158"/>
    </location>
</feature>
<dbReference type="InterPro" id="IPR036739">
    <property type="entry name" value="SLC41_membr_dom_sf"/>
</dbReference>
<reference evidence="11" key="1">
    <citation type="submission" date="1999-07" db="EMBL/GenBank/DDBJ databases">
        <authorList>
            <person name="Genoscope"/>
        </authorList>
    </citation>
    <scope>NUCLEOTIDE SEQUENCE</scope>
    <source>
        <strain evidence="11">Orsay</strain>
    </source>
</reference>
<reference evidence="11" key="3">
    <citation type="journal article" date="2001" name="Genome Res.">
        <title>Genome evolution at the genus level: comparison of three complete genomes of hyperthermophilic archaea.</title>
        <authorList>
            <person name="Lecompte O."/>
            <person name="Ripp R."/>
            <person name="Puzos-Barbe V."/>
            <person name="Duprat S."/>
            <person name="Heilig R."/>
            <person name="Dietrich J."/>
            <person name="Thierry J.C."/>
            <person name="Poch O."/>
        </authorList>
    </citation>
    <scope>NUCLEOTIDE SEQUENCE</scope>
    <source>
        <strain evidence="11">Orsay</strain>
    </source>
</reference>
<evidence type="ECO:0000256" key="5">
    <source>
        <dbReference type="ARBA" id="ARBA00022842"/>
    </source>
</evidence>
<reference evidence="11" key="2">
    <citation type="journal article" date="2000" name="J. Mol. Biol.">
        <title>Archaeal homologs of eukaryotic methylation guide small nucleolar RNAs: lessons from the Pyrococcus genomes.</title>
        <authorList>
            <person name="Gaspin C."/>
            <person name="Cavaille J."/>
            <person name="Erauso G."/>
        </authorList>
    </citation>
    <scope>NUCLEOTIDE SEQUENCE</scope>
    <source>
        <strain evidence="11">Orsay</strain>
    </source>
</reference>
<feature type="transmembrane region" description="Helical" evidence="9">
    <location>
        <begin position="170"/>
        <end position="193"/>
    </location>
</feature>
<feature type="transmembrane region" description="Helical" evidence="9">
    <location>
        <begin position="342"/>
        <end position="362"/>
    </location>
</feature>
<comment type="subcellular location">
    <subcellularLocation>
        <location evidence="1">Membrane</location>
        <topology evidence="1">Multi-pass membrane protein</topology>
    </subcellularLocation>
</comment>
<evidence type="ECO:0000256" key="2">
    <source>
        <dbReference type="ARBA" id="ARBA00009749"/>
    </source>
</evidence>
<dbReference type="SUPFAM" id="SSF161093">
    <property type="entry name" value="MgtE membrane domain-like"/>
    <property type="match status" value="2"/>
</dbReference>
<dbReference type="KEGG" id="pab:PAB0883"/>
<dbReference type="Gene3D" id="1.10.357.20">
    <property type="entry name" value="SLC41 divalent cation transporters, integral membrane domain"/>
    <property type="match status" value="2"/>
</dbReference>
<dbReference type="GO" id="GO:0008324">
    <property type="term" value="F:monoatomic cation transmembrane transporter activity"/>
    <property type="evidence" value="ECO:0007669"/>
    <property type="project" value="InterPro"/>
</dbReference>
<feature type="transmembrane region" description="Helical" evidence="9">
    <location>
        <begin position="55"/>
        <end position="77"/>
    </location>
</feature>
<keyword evidence="7" id="KW-0406">Ion transport</keyword>
<protein>
    <submittedName>
        <fullName evidence="11">Divalent cation transporter</fullName>
    </submittedName>
    <submittedName>
        <fullName evidence="12">Mg2+ transport protein (Mgte)</fullName>
    </submittedName>
</protein>
<evidence type="ECO:0000256" key="8">
    <source>
        <dbReference type="ARBA" id="ARBA00023136"/>
    </source>
</evidence>
<reference evidence="12 14" key="5">
    <citation type="journal article" date="2012" name="Curr. Microbiol.">
        <title>Re-annotation of two hyperthermophilic archaea Pyrococcus abyssi GE5 and Pyrococcus furiosus DSM 3638.</title>
        <authorList>
            <person name="Gao J."/>
            <person name="Wang J."/>
        </authorList>
    </citation>
    <scope>GENOME REANNOTATION</scope>
    <source>
        <strain evidence="12">GE5</strain>
        <strain evidence="14">GE5 / Orsay</strain>
    </source>
</reference>
<dbReference type="Proteomes" id="UP000009139">
    <property type="component" value="Chromosome"/>
</dbReference>
<dbReference type="PANTHER" id="PTHR16228">
    <property type="entry name" value="DIVALENT CATION TRANSPORTER SOLUTE CARRIER FAMILY 41"/>
    <property type="match status" value="1"/>
</dbReference>
<dbReference type="Proteomes" id="UP000000810">
    <property type="component" value="Chromosome"/>
</dbReference>
<dbReference type="InterPro" id="IPR006667">
    <property type="entry name" value="SLC41_membr_dom"/>
</dbReference>
<dbReference type="PIR" id="H75043">
    <property type="entry name" value="H75043"/>
</dbReference>
<dbReference type="EMBL" id="HE613800">
    <property type="protein sequence ID" value="CCE70782.1"/>
    <property type="molecule type" value="Genomic_DNA"/>
</dbReference>
<gene>
    <name evidence="11" type="primary">mgtE-like</name>
    <name evidence="11" type="ORF">PAB0883</name>
</gene>
<keyword evidence="6 9" id="KW-1133">Transmembrane helix</keyword>
<keyword evidence="3" id="KW-0813">Transport</keyword>
<feature type="domain" description="SLC41A/MgtE integral membrane" evidence="10">
    <location>
        <begin position="266"/>
        <end position="392"/>
    </location>
</feature>
<evidence type="ECO:0000256" key="1">
    <source>
        <dbReference type="ARBA" id="ARBA00004141"/>
    </source>
</evidence>
<feature type="transmembrane region" description="Helical" evidence="9">
    <location>
        <begin position="21"/>
        <end position="43"/>
    </location>
</feature>
<evidence type="ECO:0000256" key="3">
    <source>
        <dbReference type="ARBA" id="ARBA00022448"/>
    </source>
</evidence>
<reference evidence="11 13" key="4">
    <citation type="journal article" date="2003" name="Mol. Microbiol.">
        <title>An integrated analysis of the genome of the hyperthermophilic archaeon Pyrococcus abyssi.</title>
        <authorList>
            <person name="Cohen G."/>
            <person name="Barbe V."/>
            <person name="Flament D."/>
            <person name="Galperin M."/>
            <person name="Heilig R."/>
            <person name="Ripp R."/>
            <person name="Lecompte O."/>
            <person name="Prieur D."/>
            <person name="Poch O."/>
            <person name="Quellerou J."/>
            <person name="Thierry J.C."/>
            <person name="Van der Oost J."/>
            <person name="Weissenbach J."/>
            <person name="Zivanovic Y."/>
            <person name="Forterre P."/>
        </authorList>
    </citation>
    <scope>NUCLEOTIDE SEQUENCE [LARGE SCALE GENOMIC DNA]</scope>
    <source>
        <strain evidence="13">GE5 / Orsay</strain>
        <strain evidence="11">Orsay</strain>
    </source>
</reference>
<evidence type="ECO:0000259" key="10">
    <source>
        <dbReference type="Pfam" id="PF01769"/>
    </source>
</evidence>
<accession>Q9UZ17</accession>
<dbReference type="eggNOG" id="arCOG00624">
    <property type="taxonomic scope" value="Archaea"/>
</dbReference>
<dbReference type="GO" id="GO:0016020">
    <property type="term" value="C:membrane"/>
    <property type="evidence" value="ECO:0007669"/>
    <property type="project" value="UniProtKB-SubCell"/>
</dbReference>
<evidence type="ECO:0000256" key="9">
    <source>
        <dbReference type="SAM" id="Phobius"/>
    </source>
</evidence>
<feature type="transmembrane region" description="Helical" evidence="9">
    <location>
        <begin position="374"/>
        <end position="397"/>
    </location>
</feature>
<name>Q9UZ17_PYRAB</name>
<evidence type="ECO:0000313" key="14">
    <source>
        <dbReference type="Proteomes" id="UP000009139"/>
    </source>
</evidence>
<evidence type="ECO:0000256" key="7">
    <source>
        <dbReference type="ARBA" id="ARBA00023065"/>
    </source>
</evidence>
<dbReference type="Pfam" id="PF01769">
    <property type="entry name" value="MgtE"/>
    <property type="match status" value="2"/>
</dbReference>
<dbReference type="EMBL" id="AJ248287">
    <property type="protein sequence ID" value="CAB50245.1"/>
    <property type="molecule type" value="Genomic_DNA"/>
</dbReference>
<dbReference type="AlphaFoldDB" id="Q9UZ17"/>
<evidence type="ECO:0000256" key="4">
    <source>
        <dbReference type="ARBA" id="ARBA00022692"/>
    </source>
</evidence>
<dbReference type="PATRIC" id="fig|272844.11.peg.1425"/>
<dbReference type="HOGENOM" id="CLU_054505_0_0_2"/>
<sequence>MVMRMALKIRENSITSGLIKDAFLVSFPALLLCLLLDFFAGAFLGKFFTLIRTEYPIILVILPGLMGMRGNIFGAMASRFSTMLYLGEISPSLKDRNVLKNIFLSIVLSLIPVLLLWLVGALKVRNVDVAIAVLLIVLVSTIYASLFLGTATAITTVLPYKKGIDPDSVAAPIITSVADLITIPLLVGFILLYPHKQTFIALTVVSIVILGILRGYSKLNREDLKFLRELLTIIGGLALLSSITGSLLESYSKLIDSVAIFSVMYPMVLDTTGNLGSIIGAKTSTKLHLEGIEKIINLDILKEITVYSLLALPLGIVGNVIGMELTKLLLHRKAEIIPHFILLYPVFVFSVLWFAYFLAIVADRAKLDPDNVTVPTITTLSDVFSTLFIVGIAKIVVG</sequence>
<evidence type="ECO:0000256" key="6">
    <source>
        <dbReference type="ARBA" id="ARBA00022989"/>
    </source>
</evidence>
<evidence type="ECO:0000313" key="12">
    <source>
        <dbReference type="EMBL" id="CCE70782.1"/>
    </source>
</evidence>
<dbReference type="InterPro" id="IPR045349">
    <property type="entry name" value="SLC41A1-3"/>
</dbReference>
<feature type="transmembrane region" description="Helical" evidence="9">
    <location>
        <begin position="98"/>
        <end position="119"/>
    </location>
</feature>
<proteinExistence type="inferred from homology"/>
<feature type="transmembrane region" description="Helical" evidence="9">
    <location>
        <begin position="306"/>
        <end position="330"/>
    </location>
</feature>
<feature type="transmembrane region" description="Helical" evidence="9">
    <location>
        <begin position="199"/>
        <end position="217"/>
    </location>
</feature>